<evidence type="ECO:0000313" key="2">
    <source>
        <dbReference type="Proteomes" id="UP001596972"/>
    </source>
</evidence>
<dbReference type="Proteomes" id="UP001596972">
    <property type="component" value="Unassembled WGS sequence"/>
</dbReference>
<comment type="caution">
    <text evidence="1">The sequence shown here is derived from an EMBL/GenBank/DDBJ whole genome shotgun (WGS) entry which is preliminary data.</text>
</comment>
<reference evidence="2" key="1">
    <citation type="journal article" date="2019" name="Int. J. Syst. Evol. Microbiol.">
        <title>The Global Catalogue of Microorganisms (GCM) 10K type strain sequencing project: providing services to taxonomists for standard genome sequencing and annotation.</title>
        <authorList>
            <consortium name="The Broad Institute Genomics Platform"/>
            <consortium name="The Broad Institute Genome Sequencing Center for Infectious Disease"/>
            <person name="Wu L."/>
            <person name="Ma J."/>
        </authorList>
    </citation>
    <scope>NUCLEOTIDE SEQUENCE [LARGE SCALE GENOMIC DNA]</scope>
    <source>
        <strain evidence="2">JCM 31202</strain>
    </source>
</reference>
<gene>
    <name evidence="1" type="ORF">ACFQ11_09905</name>
</gene>
<protein>
    <submittedName>
        <fullName evidence="1">Uncharacterized protein</fullName>
    </submittedName>
</protein>
<accession>A0ABW3EP24</accession>
<name>A0ABW3EP24_9ACTN</name>
<keyword evidence="2" id="KW-1185">Reference proteome</keyword>
<dbReference type="RefSeq" id="WP_378297702.1">
    <property type="nucleotide sequence ID" value="NZ_JBHTJA010000013.1"/>
</dbReference>
<dbReference type="EMBL" id="JBHTJA010000013">
    <property type="protein sequence ID" value="MFD0900703.1"/>
    <property type="molecule type" value="Genomic_DNA"/>
</dbReference>
<organism evidence="1 2">
    <name type="scientific">Actinomadura sediminis</name>
    <dbReference type="NCBI Taxonomy" id="1038904"/>
    <lineage>
        <taxon>Bacteria</taxon>
        <taxon>Bacillati</taxon>
        <taxon>Actinomycetota</taxon>
        <taxon>Actinomycetes</taxon>
        <taxon>Streptosporangiales</taxon>
        <taxon>Thermomonosporaceae</taxon>
        <taxon>Actinomadura</taxon>
    </lineage>
</organism>
<evidence type="ECO:0000313" key="1">
    <source>
        <dbReference type="EMBL" id="MFD0900703.1"/>
    </source>
</evidence>
<proteinExistence type="predicted"/>
<sequence>MSAEEFEIYLLLTMACDDSLRDRELRRLNVSLQRAKKTKAEVSEATRPAPGQLDRLLDILGEGTTPETIQDDGHFTTVVRRVFDSWRAFTFTVTANELGIWTDARFVRTMDEPPAMPAHPEGLTPWEFTLDEVSEHFGPLTPGDSWHPFSEWGIPGPHGDYSAAFSWGLLQTVPRIDGSSG</sequence>